<evidence type="ECO:0000256" key="1">
    <source>
        <dbReference type="ARBA" id="ARBA00006817"/>
    </source>
</evidence>
<dbReference type="AlphaFoldDB" id="A0A177NF74"/>
<dbReference type="CDD" id="cd08896">
    <property type="entry name" value="SRPBCC_CalC_Aha1-like_3"/>
    <property type="match status" value="1"/>
</dbReference>
<dbReference type="InterPro" id="IPR023393">
    <property type="entry name" value="START-like_dom_sf"/>
</dbReference>
<comment type="similarity">
    <text evidence="1">Belongs to the AHA1 family.</text>
</comment>
<proteinExistence type="inferred from homology"/>
<dbReference type="SUPFAM" id="SSF55961">
    <property type="entry name" value="Bet v1-like"/>
    <property type="match status" value="1"/>
</dbReference>
<sequence>MTEFNPQLDLVFERSVDLPKEQIWQAWTVPEHLMPWFCPRPWQTVACEIDLRPGGAFLTTMRSPDGTEFPNVGCYLEIVEHRRLVWTNALLPGFRPKQFGSADAAPCGEFAMTGIIELSDHPQGTWYRATVLHADPAGREQHAAMGFEAGWGKALEQMLAYLQGRGTPL</sequence>
<dbReference type="OrthoDB" id="9805228at2"/>
<protein>
    <submittedName>
        <fullName evidence="3">Polyketide cyclase</fullName>
    </submittedName>
</protein>
<comment type="caution">
    <text evidence="3">The sequence shown here is derived from an EMBL/GenBank/DDBJ whole genome shotgun (WGS) entry which is preliminary data.</text>
</comment>
<organism evidence="3 4">
    <name type="scientific">Methylomonas koyamae</name>
    <dbReference type="NCBI Taxonomy" id="702114"/>
    <lineage>
        <taxon>Bacteria</taxon>
        <taxon>Pseudomonadati</taxon>
        <taxon>Pseudomonadota</taxon>
        <taxon>Gammaproteobacteria</taxon>
        <taxon>Methylococcales</taxon>
        <taxon>Methylococcaceae</taxon>
        <taxon>Methylomonas</taxon>
    </lineage>
</organism>
<feature type="domain" description="Activator of Hsp90 ATPase homologue 1/2-like C-terminal" evidence="2">
    <location>
        <begin position="17"/>
        <end position="162"/>
    </location>
</feature>
<accession>A0A177NF74</accession>
<dbReference type="InterPro" id="IPR013538">
    <property type="entry name" value="ASHA1/2-like_C"/>
</dbReference>
<reference evidence="3 4" key="1">
    <citation type="submission" date="2016-03" db="EMBL/GenBank/DDBJ databases">
        <authorList>
            <person name="Ploux O."/>
        </authorList>
    </citation>
    <scope>NUCLEOTIDE SEQUENCE [LARGE SCALE GENOMIC DNA]</scope>
    <source>
        <strain evidence="3 4">R-45378</strain>
    </source>
</reference>
<evidence type="ECO:0000259" key="2">
    <source>
        <dbReference type="Pfam" id="PF08327"/>
    </source>
</evidence>
<gene>
    <name evidence="3" type="ORF">A1507_11665</name>
</gene>
<dbReference type="Gene3D" id="3.30.530.20">
    <property type="match status" value="1"/>
</dbReference>
<dbReference type="EMBL" id="LUUJ01000073">
    <property type="protein sequence ID" value="OAI16657.1"/>
    <property type="molecule type" value="Genomic_DNA"/>
</dbReference>
<name>A0A177NF74_9GAMM</name>
<evidence type="ECO:0000313" key="4">
    <source>
        <dbReference type="Proteomes" id="UP000077857"/>
    </source>
</evidence>
<evidence type="ECO:0000313" key="3">
    <source>
        <dbReference type="EMBL" id="OAI16657.1"/>
    </source>
</evidence>
<dbReference type="RefSeq" id="WP_064040384.1">
    <property type="nucleotide sequence ID" value="NZ_LUUJ01000073.1"/>
</dbReference>
<dbReference type="Proteomes" id="UP000077857">
    <property type="component" value="Unassembled WGS sequence"/>
</dbReference>
<dbReference type="Pfam" id="PF08327">
    <property type="entry name" value="AHSA1"/>
    <property type="match status" value="1"/>
</dbReference>